<dbReference type="InterPro" id="IPR036716">
    <property type="entry name" value="Pest_crys_N_sf"/>
</dbReference>
<protein>
    <submittedName>
        <fullName evidence="5">Uncharacterized protein</fullName>
    </submittedName>
</protein>
<proteinExistence type="inferred from homology"/>
<dbReference type="GO" id="GO:0090729">
    <property type="term" value="F:toxin activity"/>
    <property type="evidence" value="ECO:0007669"/>
    <property type="project" value="UniProtKB-KW"/>
</dbReference>
<keyword evidence="2" id="KW-0800">Toxin</keyword>
<dbReference type="RefSeq" id="WP_230670748.1">
    <property type="nucleotide sequence ID" value="NZ_JAJNAY010000002.1"/>
</dbReference>
<keyword evidence="4" id="KW-0843">Virulence</keyword>
<name>A0A9Q3YWM5_9FLAO</name>
<evidence type="ECO:0000256" key="4">
    <source>
        <dbReference type="ARBA" id="ARBA00023026"/>
    </source>
</evidence>
<dbReference type="Gene3D" id="1.20.190.10">
    <property type="entry name" value="Pesticidal crystal protein, N-terminal domain"/>
    <property type="match status" value="1"/>
</dbReference>
<keyword evidence="6" id="KW-1185">Reference proteome</keyword>
<accession>A0A9Q3YWM5</accession>
<dbReference type="GO" id="GO:0030435">
    <property type="term" value="P:sporulation resulting in formation of a cellular spore"/>
    <property type="evidence" value="ECO:0007669"/>
    <property type="project" value="UniProtKB-KW"/>
</dbReference>
<comment type="caution">
    <text evidence="5">The sequence shown here is derived from an EMBL/GenBank/DDBJ whole genome shotgun (WGS) entry which is preliminary data.</text>
</comment>
<organism evidence="5 6">
    <name type="scientific">Chryseobacterium turcicum</name>
    <dbReference type="NCBI Taxonomy" id="2898076"/>
    <lineage>
        <taxon>Bacteria</taxon>
        <taxon>Pseudomonadati</taxon>
        <taxon>Bacteroidota</taxon>
        <taxon>Flavobacteriia</taxon>
        <taxon>Flavobacteriales</taxon>
        <taxon>Weeksellaceae</taxon>
        <taxon>Chryseobacterium group</taxon>
        <taxon>Chryseobacterium</taxon>
    </lineage>
</organism>
<evidence type="ECO:0000313" key="5">
    <source>
        <dbReference type="EMBL" id="MCD1118168.1"/>
    </source>
</evidence>
<gene>
    <name evidence="5" type="ORF">LO744_15020</name>
</gene>
<dbReference type="AlphaFoldDB" id="A0A9Q3YWM5"/>
<evidence type="ECO:0000256" key="3">
    <source>
        <dbReference type="ARBA" id="ARBA00022969"/>
    </source>
</evidence>
<reference evidence="5" key="1">
    <citation type="submission" date="2021-11" db="EMBL/GenBank/DDBJ databases">
        <title>Description of novel Chryseobacterium species.</title>
        <authorList>
            <person name="Saticioglu I.B."/>
            <person name="Ay H."/>
            <person name="Altun S."/>
            <person name="Duman M."/>
        </authorList>
    </citation>
    <scope>NUCLEOTIDE SEQUENCE</scope>
    <source>
        <strain evidence="5">C-17</strain>
    </source>
</reference>
<dbReference type="Proteomes" id="UP001108025">
    <property type="component" value="Unassembled WGS sequence"/>
</dbReference>
<comment type="similarity">
    <text evidence="1">Belongs to the delta endotoxin family.</text>
</comment>
<evidence type="ECO:0000256" key="1">
    <source>
        <dbReference type="ARBA" id="ARBA00007819"/>
    </source>
</evidence>
<dbReference type="EMBL" id="JAJNAY010000002">
    <property type="protein sequence ID" value="MCD1118168.1"/>
    <property type="molecule type" value="Genomic_DNA"/>
</dbReference>
<keyword evidence="3" id="KW-0749">Sporulation</keyword>
<sequence>MSCNVYIKKNDLDLNPDNIIKEKILTFYNNKGITLFECNELEVTPSQLTNNFINQDIDKFIFDFNIFSDNRVAKKIIEEKFICAIKDINLFLNYVEKEKLIEDKLVFLTKNLNNFKKGDVFLVRKTNLTELYFHFYNENIYNYNLVKYNVNIEKYTNMKFAFEPLTLTALLSAAAIGFAEAIGSNAASSIYASIFPDTLPSFNEKTLKQLSNVIKKSIREEAINEIKNEAEHINYWFKTLYTDRKNTLFKKYDGKLNYNAKKDLYDMLYNQNIEIDNKIIPRLNFIKDKELKNAEMFSIFMLLATQQFFIMAEMIDLDPEATIDSPSSIETTLKSYIKHYSKRIEDVLWEITEIRKQYVIKSEGNEGCQREVKPPHAIWGCVWYYRFEDKINNYSQKFRNEERGKNETSEKPESAVITRNRKYNEYIENLNVINNNELDDPLSKIKAWKSTFKVD</sequence>
<evidence type="ECO:0000256" key="2">
    <source>
        <dbReference type="ARBA" id="ARBA00022656"/>
    </source>
</evidence>
<evidence type="ECO:0000313" key="6">
    <source>
        <dbReference type="Proteomes" id="UP001108025"/>
    </source>
</evidence>
<dbReference type="SUPFAM" id="SSF56849">
    <property type="entry name" value="delta-Endotoxin (insectocide), N-terminal domain"/>
    <property type="match status" value="1"/>
</dbReference>